<dbReference type="SMART" id="SM00382">
    <property type="entry name" value="AAA"/>
    <property type="match status" value="2"/>
</dbReference>
<evidence type="ECO:0000256" key="7">
    <source>
        <dbReference type="ARBA" id="ARBA00022840"/>
    </source>
</evidence>
<dbReference type="FunFam" id="3.40.50.300:FF:000127">
    <property type="entry name" value="Ribose import ATP-binding protein RbsA"/>
    <property type="match status" value="1"/>
</dbReference>
<dbReference type="Pfam" id="PF00005">
    <property type="entry name" value="ABC_tran"/>
    <property type="match status" value="2"/>
</dbReference>
<protein>
    <submittedName>
        <fullName evidence="11">Monosaccharide ABC transporter ATP-binding protein, CUT2 family</fullName>
    </submittedName>
</protein>
<dbReference type="InterPro" id="IPR003593">
    <property type="entry name" value="AAA+_ATPase"/>
</dbReference>
<dbReference type="Proteomes" id="UP000184127">
    <property type="component" value="Unassembled WGS sequence"/>
</dbReference>
<evidence type="ECO:0000256" key="2">
    <source>
        <dbReference type="ARBA" id="ARBA00022448"/>
    </source>
</evidence>
<keyword evidence="5" id="KW-0677">Repeat</keyword>
<evidence type="ECO:0000256" key="4">
    <source>
        <dbReference type="ARBA" id="ARBA00022597"/>
    </source>
</evidence>
<dbReference type="PANTHER" id="PTHR43790">
    <property type="entry name" value="CARBOHYDRATE TRANSPORT ATP-BINDING PROTEIN MG119-RELATED"/>
    <property type="match status" value="1"/>
</dbReference>
<reference evidence="12" key="1">
    <citation type="submission" date="2016-11" db="EMBL/GenBank/DDBJ databases">
        <authorList>
            <person name="Varghese N."/>
            <person name="Submissions S."/>
        </authorList>
    </citation>
    <scope>NUCLEOTIDE SEQUENCE [LARGE SCALE GENOMIC DNA]</scope>
    <source>
        <strain evidence="12">DSM 18761</strain>
    </source>
</reference>
<dbReference type="InterPro" id="IPR003439">
    <property type="entry name" value="ABC_transporter-like_ATP-bd"/>
</dbReference>
<feature type="domain" description="ABC transporter" evidence="10">
    <location>
        <begin position="6"/>
        <end position="244"/>
    </location>
</feature>
<evidence type="ECO:0000313" key="11">
    <source>
        <dbReference type="EMBL" id="SHE32972.1"/>
    </source>
</evidence>
<dbReference type="GO" id="GO:0005524">
    <property type="term" value="F:ATP binding"/>
    <property type="evidence" value="ECO:0007669"/>
    <property type="project" value="UniProtKB-KW"/>
</dbReference>
<evidence type="ECO:0000256" key="6">
    <source>
        <dbReference type="ARBA" id="ARBA00022741"/>
    </source>
</evidence>
<proteinExistence type="predicted"/>
<keyword evidence="9" id="KW-0472">Membrane</keyword>
<dbReference type="InterPro" id="IPR027417">
    <property type="entry name" value="P-loop_NTPase"/>
</dbReference>
<dbReference type="InterPro" id="IPR050107">
    <property type="entry name" value="ABC_carbohydrate_import_ATPase"/>
</dbReference>
<evidence type="ECO:0000256" key="9">
    <source>
        <dbReference type="ARBA" id="ARBA00023136"/>
    </source>
</evidence>
<comment type="subcellular location">
    <subcellularLocation>
        <location evidence="1">Cell membrane</location>
        <topology evidence="1">Peripheral membrane protein</topology>
    </subcellularLocation>
</comment>
<dbReference type="CDD" id="cd03216">
    <property type="entry name" value="ABC_Carb_Monos_I"/>
    <property type="match status" value="1"/>
</dbReference>
<dbReference type="EMBL" id="FQUR01000006">
    <property type="protein sequence ID" value="SHE32972.1"/>
    <property type="molecule type" value="Genomic_DNA"/>
</dbReference>
<keyword evidence="12" id="KW-1185">Reference proteome</keyword>
<keyword evidence="7 11" id="KW-0067">ATP-binding</keyword>
<evidence type="ECO:0000313" key="12">
    <source>
        <dbReference type="Proteomes" id="UP000184127"/>
    </source>
</evidence>
<keyword evidence="8" id="KW-1278">Translocase</keyword>
<evidence type="ECO:0000256" key="1">
    <source>
        <dbReference type="ARBA" id="ARBA00004202"/>
    </source>
</evidence>
<name>A0A1M4SLD8_9THEO</name>
<evidence type="ECO:0000259" key="10">
    <source>
        <dbReference type="PROSITE" id="PS50893"/>
    </source>
</evidence>
<evidence type="ECO:0000256" key="3">
    <source>
        <dbReference type="ARBA" id="ARBA00022475"/>
    </source>
</evidence>
<keyword evidence="3" id="KW-1003">Cell membrane</keyword>
<dbReference type="RefSeq" id="WP_072966647.1">
    <property type="nucleotide sequence ID" value="NZ_FQUR01000006.1"/>
</dbReference>
<dbReference type="Gene3D" id="3.40.50.300">
    <property type="entry name" value="P-loop containing nucleotide triphosphate hydrolases"/>
    <property type="match status" value="2"/>
</dbReference>
<gene>
    <name evidence="11" type="ORF">SAMN02745195_00187</name>
</gene>
<dbReference type="PROSITE" id="PS50893">
    <property type="entry name" value="ABC_TRANSPORTER_2"/>
    <property type="match status" value="2"/>
</dbReference>
<dbReference type="GO" id="GO:0005886">
    <property type="term" value="C:plasma membrane"/>
    <property type="evidence" value="ECO:0007669"/>
    <property type="project" value="UniProtKB-SubCell"/>
</dbReference>
<dbReference type="CDD" id="cd03215">
    <property type="entry name" value="ABC_Carb_Monos_II"/>
    <property type="match status" value="1"/>
</dbReference>
<keyword evidence="2" id="KW-0813">Transport</keyword>
<accession>A0A1M4SLD8</accession>
<keyword evidence="6" id="KW-0547">Nucleotide-binding</keyword>
<dbReference type="SUPFAM" id="SSF52540">
    <property type="entry name" value="P-loop containing nucleoside triphosphate hydrolases"/>
    <property type="match status" value="2"/>
</dbReference>
<dbReference type="GO" id="GO:0016887">
    <property type="term" value="F:ATP hydrolysis activity"/>
    <property type="evidence" value="ECO:0007669"/>
    <property type="project" value="InterPro"/>
</dbReference>
<evidence type="ECO:0000256" key="8">
    <source>
        <dbReference type="ARBA" id="ARBA00022967"/>
    </source>
</evidence>
<evidence type="ECO:0000256" key="5">
    <source>
        <dbReference type="ARBA" id="ARBA00022737"/>
    </source>
</evidence>
<feature type="domain" description="ABC transporter" evidence="10">
    <location>
        <begin position="266"/>
        <end position="505"/>
    </location>
</feature>
<keyword evidence="4" id="KW-0762">Sugar transport</keyword>
<dbReference type="AlphaFoldDB" id="A0A1M4SLD8"/>
<sequence length="507" mass="56021">MGTPLIELVNVTKSFSGVQVLFGVNFKVQPGEIHCLVGENGAGKSTLMKILSGVYPYGEYEGEIRLEGYPVRFFSIKDSEKAGISIIHQELSLVPEMTVYENIFLGNEIKKGSIVDTFEEIERARQLLLKVKGENINPTVKAKDLSVSMQQLVEIAKALSKNPKVLILDEPTSALSETESENLLILLKELKEQGVTIILISHRLKEVLKVADSITVLRDGQTVAYFNCKTEEIDEKKIIKHMVGREITNLYPMPIAKPLDEPIMETKNWNVVEPNTGRYLVKDANIVLKKGEIVGLFGLVGAGRTEFGLSLFGNPYGYIVSGDIILKGRKVKFKTPEDAIKQGVLYLTEDRKEKGLILINSIKENISLANLKALKKGITVDEAKEIEIAQGFQKKLNIKARNVEVNVSTLSGGTQQKVLVAKGLFAEPDVIILDEPTRGIDVGAKYEIYTLIRELASEGKAILLISSELPEILGMSDRIYVMSKGKITGELKSEEANQEIVMAYAVS</sequence>
<organism evidence="11 12">
    <name type="scientific">Thermoanaerobacter uzonensis DSM 18761</name>
    <dbReference type="NCBI Taxonomy" id="1123369"/>
    <lineage>
        <taxon>Bacteria</taxon>
        <taxon>Bacillati</taxon>
        <taxon>Bacillota</taxon>
        <taxon>Clostridia</taxon>
        <taxon>Thermoanaerobacterales</taxon>
        <taxon>Thermoanaerobacteraceae</taxon>
        <taxon>Thermoanaerobacter</taxon>
    </lineage>
</organism>
<dbReference type="PANTHER" id="PTHR43790:SF1">
    <property type="entry name" value="XYLOSE IMPORT ATP-BINDING PROTEIN XYLG"/>
    <property type="match status" value="1"/>
</dbReference>